<comment type="caution">
    <text evidence="1">The sequence shown here is derived from an EMBL/GenBank/DDBJ whole genome shotgun (WGS) entry which is preliminary data.</text>
</comment>
<dbReference type="PANTHER" id="PTHR15503">
    <property type="entry name" value="LDOC1 RELATED"/>
    <property type="match status" value="1"/>
</dbReference>
<dbReference type="PANTHER" id="PTHR15503:SF45">
    <property type="entry name" value="RNA-DIRECTED DNA POLYMERASE HOMOLOG"/>
    <property type="match status" value="1"/>
</dbReference>
<accession>A0AA38SCM2</accession>
<dbReference type="EMBL" id="JARYMX010000028">
    <property type="protein sequence ID" value="KAJ9536388.1"/>
    <property type="molecule type" value="Genomic_DNA"/>
</dbReference>
<dbReference type="AlphaFoldDB" id="A0AA38SCM2"/>
<dbReference type="InterPro" id="IPR032567">
    <property type="entry name" value="RTL1-rel"/>
</dbReference>
<dbReference type="Proteomes" id="UP001172457">
    <property type="component" value="Unassembled WGS sequence"/>
</dbReference>
<sequence>MDSHPKCNSYNCNHPGASILGTKDNLVGYTTPYYRKERKVRRTGKGAKRYSQLELRRHIKIQYSVLHENVKPLRKDCVAFMAHVVDKEGKEKQIQNFPVVRDYLEVFPEELPELPPHRQVEFHIDLVQGTAPVAKSLYRLAPSEVQEFSDHLQELLDKGFIRPSSSPWGAPVLFVKKKDGSLRMCIDFRELNKITIKIDILYRA</sequence>
<name>A0AA38SCM2_9ASTR</name>
<gene>
    <name evidence="1" type="ORF">OSB04_un000448</name>
</gene>
<dbReference type="SUPFAM" id="SSF56672">
    <property type="entry name" value="DNA/RNA polymerases"/>
    <property type="match status" value="1"/>
</dbReference>
<organism evidence="1 2">
    <name type="scientific">Centaurea solstitialis</name>
    <name type="common">yellow star-thistle</name>
    <dbReference type="NCBI Taxonomy" id="347529"/>
    <lineage>
        <taxon>Eukaryota</taxon>
        <taxon>Viridiplantae</taxon>
        <taxon>Streptophyta</taxon>
        <taxon>Embryophyta</taxon>
        <taxon>Tracheophyta</taxon>
        <taxon>Spermatophyta</taxon>
        <taxon>Magnoliopsida</taxon>
        <taxon>eudicotyledons</taxon>
        <taxon>Gunneridae</taxon>
        <taxon>Pentapetalae</taxon>
        <taxon>asterids</taxon>
        <taxon>campanulids</taxon>
        <taxon>Asterales</taxon>
        <taxon>Asteraceae</taxon>
        <taxon>Carduoideae</taxon>
        <taxon>Cardueae</taxon>
        <taxon>Centaureinae</taxon>
        <taxon>Centaurea</taxon>
    </lineage>
</organism>
<proteinExistence type="predicted"/>
<evidence type="ECO:0000313" key="1">
    <source>
        <dbReference type="EMBL" id="KAJ9536388.1"/>
    </source>
</evidence>
<dbReference type="InterPro" id="IPR043502">
    <property type="entry name" value="DNA/RNA_pol_sf"/>
</dbReference>
<dbReference type="Gene3D" id="3.10.10.10">
    <property type="entry name" value="HIV Type 1 Reverse Transcriptase, subunit A, domain 1"/>
    <property type="match status" value="1"/>
</dbReference>
<evidence type="ECO:0008006" key="3">
    <source>
        <dbReference type="Google" id="ProtNLM"/>
    </source>
</evidence>
<protein>
    <recommendedName>
        <fullName evidence="3">Reverse transcriptase domain-containing protein</fullName>
    </recommendedName>
</protein>
<keyword evidence="2" id="KW-1185">Reference proteome</keyword>
<evidence type="ECO:0000313" key="2">
    <source>
        <dbReference type="Proteomes" id="UP001172457"/>
    </source>
</evidence>
<reference evidence="1" key="1">
    <citation type="submission" date="2023-03" db="EMBL/GenBank/DDBJ databases">
        <title>Chromosome-scale reference genome and RAD-based genetic map of yellow starthistle (Centaurea solstitialis) reveal putative structural variation and QTLs associated with invader traits.</title>
        <authorList>
            <person name="Reatini B."/>
            <person name="Cang F.A."/>
            <person name="Jiang Q."/>
            <person name="Mckibben M.T.W."/>
            <person name="Barker M.S."/>
            <person name="Rieseberg L.H."/>
            <person name="Dlugosch K.M."/>
        </authorList>
    </citation>
    <scope>NUCLEOTIDE SEQUENCE</scope>
    <source>
        <strain evidence="1">CAN-66</strain>
        <tissue evidence="1">Leaf</tissue>
    </source>
</reference>